<dbReference type="GO" id="GO:0030170">
    <property type="term" value="F:pyridoxal phosphate binding"/>
    <property type="evidence" value="ECO:0007669"/>
    <property type="project" value="InterPro"/>
</dbReference>
<proteinExistence type="inferred from homology"/>
<dbReference type="InterPro" id="IPR010977">
    <property type="entry name" value="Aromatic_deC"/>
</dbReference>
<dbReference type="PANTHER" id="PTHR11999">
    <property type="entry name" value="GROUP II PYRIDOXAL-5-PHOSPHATE DECARBOXYLASE"/>
    <property type="match status" value="1"/>
</dbReference>
<dbReference type="InterPro" id="IPR015424">
    <property type="entry name" value="PyrdxlP-dep_Trfase"/>
</dbReference>
<evidence type="ECO:0000313" key="8">
    <source>
        <dbReference type="EMBL" id="ABD12225.1"/>
    </source>
</evidence>
<dbReference type="PhylomeDB" id="Q2J917"/>
<dbReference type="PANTHER" id="PTHR11999:SF70">
    <property type="entry name" value="MIP05841P"/>
    <property type="match status" value="1"/>
</dbReference>
<dbReference type="KEGG" id="fra:Francci3_2867"/>
<dbReference type="SUPFAM" id="SSF53383">
    <property type="entry name" value="PLP-dependent transferases"/>
    <property type="match status" value="1"/>
</dbReference>
<dbReference type="GO" id="GO:0019752">
    <property type="term" value="P:carboxylic acid metabolic process"/>
    <property type="evidence" value="ECO:0007669"/>
    <property type="project" value="InterPro"/>
</dbReference>
<evidence type="ECO:0000256" key="2">
    <source>
        <dbReference type="ARBA" id="ARBA00009533"/>
    </source>
</evidence>
<sequence length="529" mass="54221">MRGMPPVDALRAALRAAAGHADAYLAGLADRRVGPSLTAEQVRRRLGDTLPAGPSDPVAVIDALVDAVAGGLTATGSGRFFGYVVGGTLPAALAADLLTVVWDQNAALASLSPAASAVEALTGRWIAQLLGLPSGVSVGFTTGTQMAHVTALAAARHRVLARAGWDVETDGLAGAPPVRVLVGAARHATVDAALRLLGFGTRATIAVEADELGRMRPEALRAALADESGGSGPTIVIAQAGEVNTGGFDPFEEVCALAREHGAWVHVDGAFGLWAAVSAAASRRALVAGVERADSWATDGHKWLNVPYDCGIALIADREAHRRSMSVSADYFVLDSAGRLDPVDWTPEFSRRARAFAVYAALRSLGRAGLRDLVDRCCEYANRFAVRLAALPGVTVLNSVAGPAGSAGSAGPGRVVELNQVLIRVVADQEGDRTAAGRAEGDRLTAAVTAAVTASGEAFVSGTVWRGRTAMRISVSNWSTSDGEVERTIAVIEAAVAEARGTTVRGTTVRGTTVAAPSGGGTHRGGIAS</sequence>
<evidence type="ECO:0000256" key="4">
    <source>
        <dbReference type="ARBA" id="ARBA00022898"/>
    </source>
</evidence>
<dbReference type="Pfam" id="PF00282">
    <property type="entry name" value="Pyridoxal_deC"/>
    <property type="match status" value="1"/>
</dbReference>
<evidence type="ECO:0000256" key="6">
    <source>
        <dbReference type="PIRSR" id="PIRSR602129-50"/>
    </source>
</evidence>
<dbReference type="Gene3D" id="3.40.640.10">
    <property type="entry name" value="Type I PLP-dependent aspartate aminotransferase-like (Major domain)"/>
    <property type="match status" value="1"/>
</dbReference>
<keyword evidence="9" id="KW-1185">Reference proteome</keyword>
<dbReference type="AlphaFoldDB" id="Q2J917"/>
<dbReference type="Gene3D" id="3.90.1150.10">
    <property type="entry name" value="Aspartate Aminotransferase, domain 1"/>
    <property type="match status" value="1"/>
</dbReference>
<dbReference type="InterPro" id="IPR015422">
    <property type="entry name" value="PyrdxlP-dep_Trfase_small"/>
</dbReference>
<evidence type="ECO:0000313" key="9">
    <source>
        <dbReference type="Proteomes" id="UP000001937"/>
    </source>
</evidence>
<dbReference type="GO" id="GO:0004058">
    <property type="term" value="F:aromatic-L-amino-acid decarboxylase activity"/>
    <property type="evidence" value="ECO:0007669"/>
    <property type="project" value="UniProtKB-ARBA"/>
</dbReference>
<protein>
    <submittedName>
        <fullName evidence="8">Pyridoxal-dependent decarboxylase</fullName>
    </submittedName>
</protein>
<dbReference type="RefSeq" id="WP_011437254.1">
    <property type="nucleotide sequence ID" value="NC_007777.1"/>
</dbReference>
<name>Q2J917_FRACC</name>
<feature type="modified residue" description="N6-(pyridoxal phosphate)lysine" evidence="6">
    <location>
        <position position="302"/>
    </location>
</feature>
<dbReference type="EMBL" id="CP000249">
    <property type="protein sequence ID" value="ABD12225.1"/>
    <property type="molecule type" value="Genomic_DNA"/>
</dbReference>
<keyword evidence="5 7" id="KW-0456">Lyase</keyword>
<comment type="similarity">
    <text evidence="2 7">Belongs to the group II decarboxylase family.</text>
</comment>
<evidence type="ECO:0000256" key="1">
    <source>
        <dbReference type="ARBA" id="ARBA00001933"/>
    </source>
</evidence>
<comment type="cofactor">
    <cofactor evidence="1 6 7">
        <name>pyridoxal 5'-phosphate</name>
        <dbReference type="ChEBI" id="CHEBI:597326"/>
    </cofactor>
</comment>
<accession>Q2J917</accession>
<keyword evidence="4 6" id="KW-0663">Pyridoxal phosphate</keyword>
<gene>
    <name evidence="8" type="ordered locus">Francci3_2867</name>
</gene>
<dbReference type="InterPro" id="IPR002129">
    <property type="entry name" value="PyrdxlP-dep_de-COase"/>
</dbReference>
<evidence type="ECO:0000256" key="7">
    <source>
        <dbReference type="RuleBase" id="RU000382"/>
    </source>
</evidence>
<organism evidence="8 9">
    <name type="scientific">Frankia casuarinae (strain DSM 45818 / CECT 9043 / HFP020203 / CcI3)</name>
    <dbReference type="NCBI Taxonomy" id="106370"/>
    <lineage>
        <taxon>Bacteria</taxon>
        <taxon>Bacillati</taxon>
        <taxon>Actinomycetota</taxon>
        <taxon>Actinomycetes</taxon>
        <taxon>Frankiales</taxon>
        <taxon>Frankiaceae</taxon>
        <taxon>Frankia</taxon>
    </lineage>
</organism>
<dbReference type="eggNOG" id="COG0076">
    <property type="taxonomic scope" value="Bacteria"/>
</dbReference>
<dbReference type="STRING" id="106370.Francci3_2867"/>
<evidence type="ECO:0000256" key="3">
    <source>
        <dbReference type="ARBA" id="ARBA00022793"/>
    </source>
</evidence>
<dbReference type="HOGENOM" id="CLU_011856_0_4_11"/>
<keyword evidence="3" id="KW-0210">Decarboxylase</keyword>
<evidence type="ECO:0000256" key="5">
    <source>
        <dbReference type="ARBA" id="ARBA00023239"/>
    </source>
</evidence>
<dbReference type="Proteomes" id="UP000001937">
    <property type="component" value="Chromosome"/>
</dbReference>
<dbReference type="InterPro" id="IPR015421">
    <property type="entry name" value="PyrdxlP-dep_Trfase_major"/>
</dbReference>
<reference evidence="8 9" key="1">
    <citation type="journal article" date="2007" name="Genome Res.">
        <title>Genome characteristics of facultatively symbiotic Frankia sp. strains reflect host range and host plant biogeography.</title>
        <authorList>
            <person name="Normand P."/>
            <person name="Lapierre P."/>
            <person name="Tisa L.S."/>
            <person name="Gogarten J.P."/>
            <person name="Alloisio N."/>
            <person name="Bagnarol E."/>
            <person name="Bassi C.A."/>
            <person name="Berry A.M."/>
            <person name="Bickhart D.M."/>
            <person name="Choisne N."/>
            <person name="Couloux A."/>
            <person name="Cournoyer B."/>
            <person name="Cruveiller S."/>
            <person name="Daubin V."/>
            <person name="Demange N."/>
            <person name="Francino M.P."/>
            <person name="Goltsman E."/>
            <person name="Huang Y."/>
            <person name="Kopp O.R."/>
            <person name="Labarre L."/>
            <person name="Lapidus A."/>
            <person name="Lavire C."/>
            <person name="Marechal J."/>
            <person name="Martinez M."/>
            <person name="Mastronunzio J.E."/>
            <person name="Mullin B.C."/>
            <person name="Niemann J."/>
            <person name="Pujic P."/>
            <person name="Rawnsley T."/>
            <person name="Rouy Z."/>
            <person name="Schenowitz C."/>
            <person name="Sellstedt A."/>
            <person name="Tavares F."/>
            <person name="Tomkins J.P."/>
            <person name="Vallenet D."/>
            <person name="Valverde C."/>
            <person name="Wall L.G."/>
            <person name="Wang Y."/>
            <person name="Medigue C."/>
            <person name="Benson D.R."/>
        </authorList>
    </citation>
    <scope>NUCLEOTIDE SEQUENCE [LARGE SCALE GENOMIC DNA]</scope>
    <source>
        <strain evidence="9">DSM 45818 / CECT 9043 / CcI3</strain>
    </source>
</reference>